<gene>
    <name evidence="1" type="ORF">K4L44_15770</name>
</gene>
<evidence type="ECO:0000313" key="1">
    <source>
        <dbReference type="EMBL" id="QZE13966.1"/>
    </source>
</evidence>
<organism evidence="1 2">
    <name type="scientific">Halosquirtibacter laminarini</name>
    <dbReference type="NCBI Taxonomy" id="3374600"/>
    <lineage>
        <taxon>Bacteria</taxon>
        <taxon>Pseudomonadati</taxon>
        <taxon>Bacteroidota</taxon>
        <taxon>Bacteroidia</taxon>
        <taxon>Marinilabiliales</taxon>
        <taxon>Prolixibacteraceae</taxon>
        <taxon>Halosquirtibacter</taxon>
    </lineage>
</organism>
<dbReference type="EMBL" id="CP081303">
    <property type="protein sequence ID" value="QZE13966.1"/>
    <property type="molecule type" value="Genomic_DNA"/>
</dbReference>
<reference evidence="1" key="1">
    <citation type="submission" date="2021-08" db="EMBL/GenBank/DDBJ databases">
        <title>Novel anaerobic bacterium isolated from sea squirt in East Sea, Republic of Korea.</title>
        <authorList>
            <person name="Nguyen T.H."/>
            <person name="Li Z."/>
            <person name="Lee Y.-J."/>
            <person name="Ko J."/>
            <person name="Kim S.-G."/>
        </authorList>
    </citation>
    <scope>NUCLEOTIDE SEQUENCE</scope>
    <source>
        <strain evidence="1">KCTC 25031</strain>
    </source>
</reference>
<proteinExistence type="predicted"/>
<name>A0AC61NKA7_9BACT</name>
<accession>A0AC61NKA7</accession>
<dbReference type="Proteomes" id="UP000826212">
    <property type="component" value="Chromosome"/>
</dbReference>
<sequence length="129" mass="15206">MNKNTFKKQERLCSKKVIEEMFTEGHSTLCFPIKAVYLSDSINVEKDTPVQCAFTVPKRLFKRANKRNLLKRRMKESYRLNKSSLDLHSESLSIMFIYIAKEELPYSRIESAVKKVIRKISDSQQDKKR</sequence>
<keyword evidence="2" id="KW-1185">Reference proteome</keyword>
<protein>
    <submittedName>
        <fullName evidence="1">Ribonuclease P protein component</fullName>
    </submittedName>
</protein>
<evidence type="ECO:0000313" key="2">
    <source>
        <dbReference type="Proteomes" id="UP000826212"/>
    </source>
</evidence>